<dbReference type="KEGG" id="mlr:MELLADRAFT_111379"/>
<name>F4S305_MELLP</name>
<organism evidence="9">
    <name type="scientific">Melampsora larici-populina (strain 98AG31 / pathotype 3-4-7)</name>
    <name type="common">Poplar leaf rust fungus</name>
    <dbReference type="NCBI Taxonomy" id="747676"/>
    <lineage>
        <taxon>Eukaryota</taxon>
        <taxon>Fungi</taxon>
        <taxon>Dikarya</taxon>
        <taxon>Basidiomycota</taxon>
        <taxon>Pucciniomycotina</taxon>
        <taxon>Pucciniomycetes</taxon>
        <taxon>Pucciniales</taxon>
        <taxon>Melampsoraceae</taxon>
        <taxon>Melampsora</taxon>
    </lineage>
</organism>
<keyword evidence="9" id="KW-1185">Reference proteome</keyword>
<dbReference type="HOGENOM" id="CLU_363718_0_0_1"/>
<protein>
    <recommendedName>
        <fullName evidence="7">Zn(2)-C6 fungal-type domain-containing protein</fullName>
    </recommendedName>
</protein>
<dbReference type="PROSITE" id="PS50048">
    <property type="entry name" value="ZN2_CY6_FUNGAL_2"/>
    <property type="match status" value="1"/>
</dbReference>
<dbReference type="RefSeq" id="XP_007415836.1">
    <property type="nucleotide sequence ID" value="XM_007415774.1"/>
</dbReference>
<dbReference type="VEuPathDB" id="FungiDB:MELLADRAFT_111379"/>
<comment type="subcellular location">
    <subcellularLocation>
        <location evidence="1">Nucleus</location>
    </subcellularLocation>
</comment>
<proteinExistence type="predicted"/>
<dbReference type="PANTHER" id="PTHR31845">
    <property type="entry name" value="FINGER DOMAIN PROTEIN, PUTATIVE-RELATED"/>
    <property type="match status" value="1"/>
</dbReference>
<dbReference type="SUPFAM" id="SSF57701">
    <property type="entry name" value="Zn2/Cys6 DNA-binding domain"/>
    <property type="match status" value="1"/>
</dbReference>
<dbReference type="EMBL" id="GL883142">
    <property type="protein sequence ID" value="EGG00988.1"/>
    <property type="molecule type" value="Genomic_DNA"/>
</dbReference>
<dbReference type="CDD" id="cd00067">
    <property type="entry name" value="GAL4"/>
    <property type="match status" value="1"/>
</dbReference>
<dbReference type="GO" id="GO:0000976">
    <property type="term" value="F:transcription cis-regulatory region binding"/>
    <property type="evidence" value="ECO:0007669"/>
    <property type="project" value="TreeGrafter"/>
</dbReference>
<dbReference type="Pfam" id="PF00172">
    <property type="entry name" value="Zn_clus"/>
    <property type="match status" value="1"/>
</dbReference>
<dbReference type="Proteomes" id="UP000001072">
    <property type="component" value="Unassembled WGS sequence"/>
</dbReference>
<reference evidence="9" key="1">
    <citation type="journal article" date="2011" name="Proc. Natl. Acad. Sci. U.S.A.">
        <title>Obligate biotrophy features unraveled by the genomic analysis of rust fungi.</title>
        <authorList>
            <person name="Duplessis S."/>
            <person name="Cuomo C.A."/>
            <person name="Lin Y.-C."/>
            <person name="Aerts A."/>
            <person name="Tisserant E."/>
            <person name="Veneault-Fourrey C."/>
            <person name="Joly D.L."/>
            <person name="Hacquard S."/>
            <person name="Amselem J."/>
            <person name="Cantarel B.L."/>
            <person name="Chiu R."/>
            <person name="Coutinho P.M."/>
            <person name="Feau N."/>
            <person name="Field M."/>
            <person name="Frey P."/>
            <person name="Gelhaye E."/>
            <person name="Goldberg J."/>
            <person name="Grabherr M.G."/>
            <person name="Kodira C.D."/>
            <person name="Kohler A."/>
            <person name="Kuees U."/>
            <person name="Lindquist E.A."/>
            <person name="Lucas S.M."/>
            <person name="Mago R."/>
            <person name="Mauceli E."/>
            <person name="Morin E."/>
            <person name="Murat C."/>
            <person name="Pangilinan J.L."/>
            <person name="Park R."/>
            <person name="Pearson M."/>
            <person name="Quesneville H."/>
            <person name="Rouhier N."/>
            <person name="Sakthikumar S."/>
            <person name="Salamov A.A."/>
            <person name="Schmutz J."/>
            <person name="Selles B."/>
            <person name="Shapiro H."/>
            <person name="Tanguay P."/>
            <person name="Tuskan G.A."/>
            <person name="Henrissat B."/>
            <person name="Van de Peer Y."/>
            <person name="Rouze P."/>
            <person name="Ellis J.G."/>
            <person name="Dodds P.N."/>
            <person name="Schein J.E."/>
            <person name="Zhong S."/>
            <person name="Hamelin R.C."/>
            <person name="Grigoriev I.V."/>
            <person name="Szabo L.J."/>
            <person name="Martin F."/>
        </authorList>
    </citation>
    <scope>NUCLEOTIDE SEQUENCE [LARGE SCALE GENOMIC DNA]</scope>
    <source>
        <strain evidence="9">98AG31 / pathotype 3-4-7</strain>
    </source>
</reference>
<keyword evidence="3" id="KW-0238">DNA-binding</keyword>
<evidence type="ECO:0000313" key="9">
    <source>
        <dbReference type="Proteomes" id="UP000001072"/>
    </source>
</evidence>
<evidence type="ECO:0000313" key="8">
    <source>
        <dbReference type="EMBL" id="EGG00988.1"/>
    </source>
</evidence>
<evidence type="ECO:0000256" key="5">
    <source>
        <dbReference type="ARBA" id="ARBA00023242"/>
    </source>
</evidence>
<feature type="region of interest" description="Disordered" evidence="6">
    <location>
        <begin position="611"/>
        <end position="638"/>
    </location>
</feature>
<evidence type="ECO:0000256" key="2">
    <source>
        <dbReference type="ARBA" id="ARBA00023015"/>
    </source>
</evidence>
<dbReference type="InterPro" id="IPR001138">
    <property type="entry name" value="Zn2Cys6_DnaBD"/>
</dbReference>
<feature type="compositionally biased region" description="Polar residues" evidence="6">
    <location>
        <begin position="611"/>
        <end position="631"/>
    </location>
</feature>
<evidence type="ECO:0000259" key="7">
    <source>
        <dbReference type="PROSITE" id="PS50048"/>
    </source>
</evidence>
<dbReference type="InterPro" id="IPR036864">
    <property type="entry name" value="Zn2-C6_fun-type_DNA-bd_sf"/>
</dbReference>
<keyword evidence="2" id="KW-0805">Transcription regulation</keyword>
<feature type="domain" description="Zn(2)-C6 fungal-type" evidence="7">
    <location>
        <begin position="21"/>
        <end position="52"/>
    </location>
</feature>
<feature type="compositionally biased region" description="Basic and acidic residues" evidence="6">
    <location>
        <begin position="174"/>
        <end position="187"/>
    </location>
</feature>
<evidence type="ECO:0000256" key="3">
    <source>
        <dbReference type="ARBA" id="ARBA00023125"/>
    </source>
</evidence>
<dbReference type="OrthoDB" id="39175at2759"/>
<feature type="compositionally biased region" description="Polar residues" evidence="6">
    <location>
        <begin position="161"/>
        <end position="173"/>
    </location>
</feature>
<dbReference type="Gene3D" id="4.10.240.10">
    <property type="entry name" value="Zn(2)-C6 fungal-type DNA-binding domain"/>
    <property type="match status" value="1"/>
</dbReference>
<dbReference type="InterPro" id="IPR051089">
    <property type="entry name" value="prtT"/>
</dbReference>
<dbReference type="GeneID" id="18924362"/>
<feature type="region of interest" description="Disordered" evidence="6">
    <location>
        <begin position="159"/>
        <end position="208"/>
    </location>
</feature>
<accession>F4S305</accession>
<evidence type="ECO:0000256" key="6">
    <source>
        <dbReference type="SAM" id="MobiDB-lite"/>
    </source>
</evidence>
<dbReference type="GO" id="GO:0008270">
    <property type="term" value="F:zinc ion binding"/>
    <property type="evidence" value="ECO:0007669"/>
    <property type="project" value="InterPro"/>
</dbReference>
<evidence type="ECO:0000256" key="1">
    <source>
        <dbReference type="ARBA" id="ARBA00004123"/>
    </source>
</evidence>
<keyword evidence="5" id="KW-0539">Nucleus</keyword>
<gene>
    <name evidence="8" type="ORF">MELLADRAFT_111379</name>
</gene>
<dbReference type="PANTHER" id="PTHR31845:SF19">
    <property type="entry name" value="TRANSCRIPTION FACTOR DOMAIN-CONTAINING PROTEIN"/>
    <property type="match status" value="1"/>
</dbReference>
<keyword evidence="4" id="KW-0804">Transcription</keyword>
<dbReference type="GO" id="GO:0005634">
    <property type="term" value="C:nucleus"/>
    <property type="evidence" value="ECO:0007669"/>
    <property type="project" value="UniProtKB-SubCell"/>
</dbReference>
<dbReference type="InParanoid" id="F4S305"/>
<evidence type="ECO:0000256" key="4">
    <source>
        <dbReference type="ARBA" id="ARBA00023163"/>
    </source>
</evidence>
<dbReference type="SMART" id="SM00066">
    <property type="entry name" value="GAL4"/>
    <property type="match status" value="1"/>
</dbReference>
<dbReference type="GO" id="GO:0000981">
    <property type="term" value="F:DNA-binding transcription factor activity, RNA polymerase II-specific"/>
    <property type="evidence" value="ECO:0007669"/>
    <property type="project" value="InterPro"/>
</dbReference>
<dbReference type="AlphaFoldDB" id="F4S305"/>
<dbReference type="PROSITE" id="PS00463">
    <property type="entry name" value="ZN2_CY6_FUNGAL_1"/>
    <property type="match status" value="1"/>
</dbReference>
<sequence>MKEVMGKDQDGSNKSTRTTRACLHCRRQKMRCEGSDNPPCKRCKNNMLDCVFERRTDYLLNPEDKAWQMKMEEKVNSLTKSVDQLFLLINTLRPTPSPSSINVPSDLQDQPPPVSLQTNVYSYHQNHSELNHQPSQLTDHDFFHQLHLGLSFLPIGHGTHSGLSSHPTTSQKPQHSEESFHQLHGDSFRPNLDPGIGPETRSDHSNNNLPFSFVQDRYRTQIPIFSLMPNPNSSPTELTAWANTIHPFVSSVILTHGSSHHPSPRSAALFRPLLKESEHLFQDLVGLIGDSVNPDPSNVIFWTDAGTPMGYKIVLSMCVATIYLSTPGTPYRFLAPSHILYLLRCPALFNAYNDVFEPDQRIQSNSPGATDPHQPTALARYTLFIWLYMIFCHFSQHDLILPDDISCSRSITDMRKLLDLKDMGSDFNKLHILCAHAELVGLHHWSRKKWKFETEWNLNDSTGDNLMDFHSLNSSLALWSSRFEETRARLKDWNETWYPTLAFHHALSFPDSNDLLAARVPPIRSGTEPRGHGYLSRMIWMHYEAKQTANYASALFRLPPDPNSWPVNENLYRIAFEGVRKSCFLLQCFIGEEPIRDQSQFPISAPKLAPWQSSTEAESSTTNKSIPTGSRGQKRMREDCADKLKRGTTIDLRDYLATCPVSIQRYPIPFAGVILKAIHLKHALGIARAEMKLEGIGQRKIFDELDVEAAFDLLERVIHVCAVAGLDSNHPVSPTASELAKMVSIARRFTTGMTTGNLNLSGSNLDLR</sequence>